<dbReference type="Proteomes" id="UP001143400">
    <property type="component" value="Unassembled WGS sequence"/>
</dbReference>
<name>A0A9W6ITY1_9HYPH</name>
<gene>
    <name evidence="3" type="ORF">GCM10008170_11440</name>
    <name evidence="4" type="ORF">JOD31_000047</name>
</gene>
<evidence type="ECO:0000313" key="4">
    <source>
        <dbReference type="EMBL" id="MBM7849835.1"/>
    </source>
</evidence>
<dbReference type="Pfam" id="PF11575">
    <property type="entry name" value="FhuF_C"/>
    <property type="match status" value="1"/>
</dbReference>
<dbReference type="NCBIfam" id="TIGR03951">
    <property type="entry name" value="Fe_III_red_FhuF"/>
    <property type="match status" value="1"/>
</dbReference>
<dbReference type="InterPro" id="IPR024726">
    <property type="entry name" value="FhuF_C"/>
</dbReference>
<sequence length="251" mass="27815">MIEALRPIFSGQWEPFLALTVLPDDPRPSVPMREAVSREGLDAALAIAARTYGDEDRRGLVSLWSMQHAYVAMTGAVVASLALEIDLPVSLDETRLVMEHGLPAAIVVPHQGEGRSYDCAFQRFDKLIDGQVAPVVSALSAVAKISPKVLWNNAANFFEYVLQEMEKRPDQFPEATARGRPLVTEPLRPDGGRNRFYAPVRYVDVGDAIDRWRNVCCLRHLLPEFEGYCANCPHRLKELQGTPSCATAAEL</sequence>
<keyword evidence="5" id="KW-1185">Reference proteome</keyword>
<feature type="domain" description="Ferric siderophore reductase C-terminal" evidence="2">
    <location>
        <begin position="213"/>
        <end position="234"/>
    </location>
</feature>
<evidence type="ECO:0000259" key="1">
    <source>
        <dbReference type="Pfam" id="PF06276"/>
    </source>
</evidence>
<dbReference type="RefSeq" id="WP_204948322.1">
    <property type="nucleotide sequence ID" value="NZ_BSFF01000002.1"/>
</dbReference>
<evidence type="ECO:0000259" key="2">
    <source>
        <dbReference type="Pfam" id="PF11575"/>
    </source>
</evidence>
<reference evidence="3" key="1">
    <citation type="journal article" date="2014" name="Int. J. Syst. Evol. Microbiol.">
        <title>Complete genome sequence of Corynebacterium casei LMG S-19264T (=DSM 44701T), isolated from a smear-ripened cheese.</title>
        <authorList>
            <consortium name="US DOE Joint Genome Institute (JGI-PGF)"/>
            <person name="Walter F."/>
            <person name="Albersmeier A."/>
            <person name="Kalinowski J."/>
            <person name="Ruckert C."/>
        </authorList>
    </citation>
    <scope>NUCLEOTIDE SEQUENCE</scope>
    <source>
        <strain evidence="3">VKM B-1606</strain>
    </source>
</reference>
<accession>A0A9W6ITY1</accession>
<evidence type="ECO:0000313" key="6">
    <source>
        <dbReference type="Proteomes" id="UP001143400"/>
    </source>
</evidence>
<dbReference type="Pfam" id="PF06276">
    <property type="entry name" value="FhuF"/>
    <property type="match status" value="1"/>
</dbReference>
<dbReference type="EMBL" id="JAFBCY010000001">
    <property type="protein sequence ID" value="MBM7849835.1"/>
    <property type="molecule type" value="Genomic_DNA"/>
</dbReference>
<dbReference type="AlphaFoldDB" id="A0A9W6ITY1"/>
<protein>
    <submittedName>
        <fullName evidence="4">Ferric iron reductase protein FhuF</fullName>
    </submittedName>
    <submittedName>
        <fullName evidence="3">Siderophore-iron reductase FhuF</fullName>
    </submittedName>
</protein>
<reference evidence="3" key="3">
    <citation type="submission" date="2023-01" db="EMBL/GenBank/DDBJ databases">
        <authorList>
            <person name="Sun Q."/>
            <person name="Evtushenko L."/>
        </authorList>
    </citation>
    <scope>NUCLEOTIDE SEQUENCE</scope>
    <source>
        <strain evidence="3">VKM B-1606</strain>
    </source>
</reference>
<evidence type="ECO:0000313" key="5">
    <source>
        <dbReference type="Proteomes" id="UP000758856"/>
    </source>
</evidence>
<comment type="caution">
    <text evidence="3">The sequence shown here is derived from an EMBL/GenBank/DDBJ whole genome shotgun (WGS) entry which is preliminary data.</text>
</comment>
<reference evidence="4 5" key="2">
    <citation type="submission" date="2021-01" db="EMBL/GenBank/DDBJ databases">
        <title>Genomic Encyclopedia of Type Strains, Phase IV (KMG-IV): sequencing the most valuable type-strain genomes for metagenomic binning, comparative biology and taxonomic classification.</title>
        <authorList>
            <person name="Goeker M."/>
        </authorList>
    </citation>
    <scope>NUCLEOTIDE SEQUENCE [LARGE SCALE GENOMIC DNA]</scope>
    <source>
        <strain evidence="4 5">DSM 6130</strain>
    </source>
</reference>
<proteinExistence type="predicted"/>
<evidence type="ECO:0000313" key="3">
    <source>
        <dbReference type="EMBL" id="GLK55125.1"/>
    </source>
</evidence>
<dbReference type="EMBL" id="BSFF01000002">
    <property type="protein sequence ID" value="GLK55125.1"/>
    <property type="molecule type" value="Genomic_DNA"/>
</dbReference>
<dbReference type="GO" id="GO:0003824">
    <property type="term" value="F:catalytic activity"/>
    <property type="evidence" value="ECO:0007669"/>
    <property type="project" value="UniProtKB-ARBA"/>
</dbReference>
<organism evidence="3 6">
    <name type="scientific">Methylopila capsulata</name>
    <dbReference type="NCBI Taxonomy" id="61654"/>
    <lineage>
        <taxon>Bacteria</taxon>
        <taxon>Pseudomonadati</taxon>
        <taxon>Pseudomonadota</taxon>
        <taxon>Alphaproteobacteria</taxon>
        <taxon>Hyphomicrobiales</taxon>
        <taxon>Methylopilaceae</taxon>
        <taxon>Methylopila</taxon>
    </lineage>
</organism>
<dbReference type="GO" id="GO:0051537">
    <property type="term" value="F:2 iron, 2 sulfur cluster binding"/>
    <property type="evidence" value="ECO:0007669"/>
    <property type="project" value="InterPro"/>
</dbReference>
<dbReference type="InterPro" id="IPR008090">
    <property type="entry name" value="Fe_iron_reduct"/>
</dbReference>
<dbReference type="InterPro" id="IPR022770">
    <property type="entry name" value="IucA/IucC-like_C"/>
</dbReference>
<dbReference type="Proteomes" id="UP000758856">
    <property type="component" value="Unassembled WGS sequence"/>
</dbReference>
<feature type="domain" description="Aerobactin siderophore biosynthesis IucA/IucC-like C-terminal" evidence="1">
    <location>
        <begin position="62"/>
        <end position="187"/>
    </location>
</feature>